<name>A0ABU9VX02_9CLOT</name>
<dbReference type="Proteomes" id="UP001407405">
    <property type="component" value="Unassembled WGS sequence"/>
</dbReference>
<protein>
    <recommendedName>
        <fullName evidence="4">Antitoxin</fullName>
    </recommendedName>
</protein>
<evidence type="ECO:0000313" key="3">
    <source>
        <dbReference type="Proteomes" id="UP001407405"/>
    </source>
</evidence>
<sequence>MLTVTKEELEKNLEKYLSLARKENITITINGVPVAMLTAPDSNAKSLVSQLTGIIPNNGATKDEIREERLVIQEDYNGLMETLCLCAIPNMRQRIMEGLNAPIEDCVSEDENIKSSQLPITELTGN</sequence>
<dbReference type="RefSeq" id="WP_343186982.1">
    <property type="nucleotide sequence ID" value="NZ_JBCITM010000020.1"/>
</dbReference>
<evidence type="ECO:0000313" key="2">
    <source>
        <dbReference type="EMBL" id="MEN1761697.1"/>
    </source>
</evidence>
<reference evidence="2 3" key="1">
    <citation type="submission" date="2024-04" db="EMBL/GenBank/DDBJ databases">
        <title>Genome sequencing and metabolic network reconstruction of aminoacids and betaine degradation by Anoxynatronum sibiricum.</title>
        <authorList>
            <person name="Detkova E.N."/>
            <person name="Boltjanskaja Y.V."/>
            <person name="Mardanov A.V."/>
            <person name="Kevbrin V."/>
        </authorList>
    </citation>
    <scope>NUCLEOTIDE SEQUENCE [LARGE SCALE GENOMIC DNA]</scope>
    <source>
        <strain evidence="2 3">Z-7981</strain>
    </source>
</reference>
<comment type="similarity">
    <text evidence="1">Belongs to the phD/YefM antitoxin family.</text>
</comment>
<evidence type="ECO:0000256" key="1">
    <source>
        <dbReference type="ARBA" id="ARBA00009981"/>
    </source>
</evidence>
<evidence type="ECO:0008006" key="4">
    <source>
        <dbReference type="Google" id="ProtNLM"/>
    </source>
</evidence>
<organism evidence="2 3">
    <name type="scientific">Anoxynatronum sibiricum</name>
    <dbReference type="NCBI Taxonomy" id="210623"/>
    <lineage>
        <taxon>Bacteria</taxon>
        <taxon>Bacillati</taxon>
        <taxon>Bacillota</taxon>
        <taxon>Clostridia</taxon>
        <taxon>Eubacteriales</taxon>
        <taxon>Clostridiaceae</taxon>
        <taxon>Anoxynatronum</taxon>
    </lineage>
</organism>
<accession>A0ABU9VX02</accession>
<dbReference type="EMBL" id="JBCITM010000020">
    <property type="protein sequence ID" value="MEN1761697.1"/>
    <property type="molecule type" value="Genomic_DNA"/>
</dbReference>
<comment type="caution">
    <text evidence="2">The sequence shown here is derived from an EMBL/GenBank/DDBJ whole genome shotgun (WGS) entry which is preliminary data.</text>
</comment>
<dbReference type="InterPro" id="IPR036165">
    <property type="entry name" value="YefM-like_sf"/>
</dbReference>
<gene>
    <name evidence="2" type="ORF">AAIG11_14510</name>
</gene>
<proteinExistence type="inferred from homology"/>
<keyword evidence="3" id="KW-1185">Reference proteome</keyword>
<dbReference type="SUPFAM" id="SSF143120">
    <property type="entry name" value="YefM-like"/>
    <property type="match status" value="1"/>
</dbReference>